<name>A0ABS8SZ02_DATST</name>
<proteinExistence type="predicted"/>
<protein>
    <submittedName>
        <fullName evidence="2">Uncharacterized protein</fullName>
    </submittedName>
</protein>
<dbReference type="EMBL" id="JACEIK010000939">
    <property type="protein sequence ID" value="MCD7464108.1"/>
    <property type="molecule type" value="Genomic_DNA"/>
</dbReference>
<accession>A0ABS8SZ02</accession>
<feature type="region of interest" description="Disordered" evidence="1">
    <location>
        <begin position="1"/>
        <end position="23"/>
    </location>
</feature>
<evidence type="ECO:0000313" key="2">
    <source>
        <dbReference type="EMBL" id="MCD7464108.1"/>
    </source>
</evidence>
<comment type="caution">
    <text evidence="2">The sequence shown here is derived from an EMBL/GenBank/DDBJ whole genome shotgun (WGS) entry which is preliminary data.</text>
</comment>
<gene>
    <name evidence="2" type="ORF">HAX54_052094</name>
</gene>
<evidence type="ECO:0000313" key="3">
    <source>
        <dbReference type="Proteomes" id="UP000823775"/>
    </source>
</evidence>
<evidence type="ECO:0000256" key="1">
    <source>
        <dbReference type="SAM" id="MobiDB-lite"/>
    </source>
</evidence>
<feature type="compositionally biased region" description="Polar residues" evidence="1">
    <location>
        <begin position="1"/>
        <end position="12"/>
    </location>
</feature>
<sequence>MPHTGGSKSIATLMQEKDGRPLEDDFAKTIDMINERMSNSERTNDQPPHSVAWEGDVYSQVLGNEKGGYVHSLGLGPTPSLLWGSRYSIGNIVAEDSSNEVYKG</sequence>
<dbReference type="Proteomes" id="UP000823775">
    <property type="component" value="Unassembled WGS sequence"/>
</dbReference>
<organism evidence="2 3">
    <name type="scientific">Datura stramonium</name>
    <name type="common">Jimsonweed</name>
    <name type="synonym">Common thornapple</name>
    <dbReference type="NCBI Taxonomy" id="4076"/>
    <lineage>
        <taxon>Eukaryota</taxon>
        <taxon>Viridiplantae</taxon>
        <taxon>Streptophyta</taxon>
        <taxon>Embryophyta</taxon>
        <taxon>Tracheophyta</taxon>
        <taxon>Spermatophyta</taxon>
        <taxon>Magnoliopsida</taxon>
        <taxon>eudicotyledons</taxon>
        <taxon>Gunneridae</taxon>
        <taxon>Pentapetalae</taxon>
        <taxon>asterids</taxon>
        <taxon>lamiids</taxon>
        <taxon>Solanales</taxon>
        <taxon>Solanaceae</taxon>
        <taxon>Solanoideae</taxon>
        <taxon>Datureae</taxon>
        <taxon>Datura</taxon>
    </lineage>
</organism>
<reference evidence="2 3" key="1">
    <citation type="journal article" date="2021" name="BMC Genomics">
        <title>Datura genome reveals duplications of psychoactive alkaloid biosynthetic genes and high mutation rate following tissue culture.</title>
        <authorList>
            <person name="Rajewski A."/>
            <person name="Carter-House D."/>
            <person name="Stajich J."/>
            <person name="Litt A."/>
        </authorList>
    </citation>
    <scope>NUCLEOTIDE SEQUENCE [LARGE SCALE GENOMIC DNA]</scope>
    <source>
        <strain evidence="2">AR-01</strain>
    </source>
</reference>
<keyword evidence="3" id="KW-1185">Reference proteome</keyword>